<evidence type="ECO:0000256" key="1">
    <source>
        <dbReference type="ARBA" id="ARBA00004477"/>
    </source>
</evidence>
<gene>
    <name evidence="13" type="ORF">TCNE_LOCUS5606</name>
</gene>
<reference evidence="15" key="1">
    <citation type="submission" date="2016-06" db="UniProtKB">
        <authorList>
            <consortium name="WormBaseParasite"/>
        </authorList>
    </citation>
    <scope>IDENTIFICATION</scope>
</reference>
<keyword evidence="7 9" id="KW-0472">Membrane</keyword>
<feature type="transmembrane region" description="Helical" evidence="12">
    <location>
        <begin position="385"/>
        <end position="404"/>
    </location>
</feature>
<evidence type="ECO:0000256" key="3">
    <source>
        <dbReference type="ARBA" id="ARBA00022679"/>
    </source>
</evidence>
<keyword evidence="3 9" id="KW-0808">Transferase</keyword>
<keyword evidence="4 12" id="KW-0812">Transmembrane</keyword>
<name>A0A183UAT6_TOXCA</name>
<keyword evidence="14" id="KW-1185">Reference proteome</keyword>
<dbReference type="InterPro" id="IPR004299">
    <property type="entry name" value="MBOAT_fam"/>
</dbReference>
<dbReference type="GO" id="GO:0005789">
    <property type="term" value="C:endoplasmic reticulum membrane"/>
    <property type="evidence" value="ECO:0007669"/>
    <property type="project" value="UniProtKB-SubCell"/>
</dbReference>
<proteinExistence type="inferred from homology"/>
<dbReference type="EMBL" id="UYWY01019372">
    <property type="protein sequence ID" value="VDM36783.1"/>
    <property type="molecule type" value="Genomic_DNA"/>
</dbReference>
<evidence type="ECO:0000256" key="9">
    <source>
        <dbReference type="PIRNR" id="PIRNR000439"/>
    </source>
</evidence>
<dbReference type="PANTHER" id="PTHR10408:SF8">
    <property type="entry name" value="O-ACYLTRANSFERASE"/>
    <property type="match status" value="1"/>
</dbReference>
<accession>A0A183UAT6</accession>
<evidence type="ECO:0000256" key="2">
    <source>
        <dbReference type="ARBA" id="ARBA00009010"/>
    </source>
</evidence>
<evidence type="ECO:0000313" key="13">
    <source>
        <dbReference type="EMBL" id="VDM36783.1"/>
    </source>
</evidence>
<evidence type="ECO:0000256" key="6">
    <source>
        <dbReference type="ARBA" id="ARBA00022989"/>
    </source>
</evidence>
<organism evidence="14 15">
    <name type="scientific">Toxocara canis</name>
    <name type="common">Canine roundworm</name>
    <dbReference type="NCBI Taxonomy" id="6265"/>
    <lineage>
        <taxon>Eukaryota</taxon>
        <taxon>Metazoa</taxon>
        <taxon>Ecdysozoa</taxon>
        <taxon>Nematoda</taxon>
        <taxon>Chromadorea</taxon>
        <taxon>Rhabditida</taxon>
        <taxon>Spirurina</taxon>
        <taxon>Ascaridomorpha</taxon>
        <taxon>Ascaridoidea</taxon>
        <taxon>Toxocaridae</taxon>
        <taxon>Toxocara</taxon>
    </lineage>
</organism>
<comment type="similarity">
    <text evidence="2 9">Belongs to the membrane-bound acyltransferase family. Sterol o-acyltransferase subfamily.</text>
</comment>
<dbReference type="PIRSF" id="PIRSF000439">
    <property type="entry name" value="Oat_ACAT_DAG_ARE"/>
    <property type="match status" value="1"/>
</dbReference>
<evidence type="ECO:0000256" key="12">
    <source>
        <dbReference type="SAM" id="Phobius"/>
    </source>
</evidence>
<evidence type="ECO:0000256" key="7">
    <source>
        <dbReference type="ARBA" id="ARBA00023136"/>
    </source>
</evidence>
<evidence type="ECO:0000313" key="15">
    <source>
        <dbReference type="WBParaSite" id="TCNE_0000560601-mRNA-1"/>
    </source>
</evidence>
<evidence type="ECO:0000256" key="10">
    <source>
        <dbReference type="PIRSR" id="PIRSR000439-1"/>
    </source>
</evidence>
<evidence type="ECO:0000256" key="5">
    <source>
        <dbReference type="ARBA" id="ARBA00022824"/>
    </source>
</evidence>
<dbReference type="GO" id="GO:0008203">
    <property type="term" value="P:cholesterol metabolic process"/>
    <property type="evidence" value="ECO:0007669"/>
    <property type="project" value="TreeGrafter"/>
</dbReference>
<evidence type="ECO:0000313" key="14">
    <source>
        <dbReference type="Proteomes" id="UP000050794"/>
    </source>
</evidence>
<dbReference type="Pfam" id="PF03062">
    <property type="entry name" value="MBOAT"/>
    <property type="match status" value="1"/>
</dbReference>
<dbReference type="Proteomes" id="UP000050794">
    <property type="component" value="Unassembled WGS sequence"/>
</dbReference>
<dbReference type="InterPro" id="IPR014371">
    <property type="entry name" value="Oat_ACAT_DAG_ARE"/>
</dbReference>
<keyword evidence="6 12" id="KW-1133">Transmembrane helix</keyword>
<evidence type="ECO:0000256" key="8">
    <source>
        <dbReference type="ARBA" id="ARBA00023315"/>
    </source>
</evidence>
<sequence>MEHIAAIPAHMVLTVDQRVMDDEEQKAFEGENEKKKRETTVSSTAHHQRKLTFRDKRFETRPSLLTPFNHLWLVLWNFRQLPETLFVWSQMALSALLPYYALKLWSEMPCKRTRIAMKMHSFVRENVMRAIRMKLAAKDDTTKHQIPETFPSVKQLVYFFFCPSFIYRDDYPRSPSRDWNIVLKYFIEVLLTILCTNLVFIQVHDFIMLMISSIVQLFQMIYPRFNHVDYTKANISFMVNAIFASILPGLLCLLLLFYGLLHCWLNMFSEMLRFGDRKFYVVCWLVYLYFDHILNDRRWNIERFGERILFFIILLAFFQDWWNSKNMAEYYRNWNLVVHDWLYAYVYRDIALLIGGKKGLKVSQTAVFFLSAAFHEYWFGTSLRFFYPVMFVLYFIFGGIFYWVSMFIKSAQAWNVIMYANLLIGTGMFVSFYSQEWYARQRCLPTSTNSYVDFFLPRHWFCVRYSEDASF</sequence>
<dbReference type="GO" id="GO:0008374">
    <property type="term" value="F:O-acyltransferase activity"/>
    <property type="evidence" value="ECO:0007669"/>
    <property type="project" value="InterPro"/>
</dbReference>
<dbReference type="PANTHER" id="PTHR10408">
    <property type="entry name" value="STEROL O-ACYLTRANSFERASE"/>
    <property type="match status" value="1"/>
</dbReference>
<feature type="transmembrane region" description="Helical" evidence="12">
    <location>
        <begin position="416"/>
        <end position="434"/>
    </location>
</feature>
<feature type="compositionally biased region" description="Basic and acidic residues" evidence="11">
    <location>
        <begin position="26"/>
        <end position="39"/>
    </location>
</feature>
<dbReference type="WBParaSite" id="TCNE_0000560601-mRNA-1">
    <property type="protein sequence ID" value="TCNE_0000560601-mRNA-1"/>
    <property type="gene ID" value="TCNE_0000560601"/>
</dbReference>
<keyword evidence="5 9" id="KW-0256">Endoplasmic reticulum</keyword>
<feature type="transmembrane region" description="Helical" evidence="12">
    <location>
        <begin position="181"/>
        <end position="200"/>
    </location>
</feature>
<keyword evidence="8 9" id="KW-0012">Acyltransferase</keyword>
<evidence type="ECO:0000256" key="4">
    <source>
        <dbReference type="ARBA" id="ARBA00022692"/>
    </source>
</evidence>
<reference evidence="13 14" key="2">
    <citation type="submission" date="2018-11" db="EMBL/GenBank/DDBJ databases">
        <authorList>
            <consortium name="Pathogen Informatics"/>
        </authorList>
    </citation>
    <scope>NUCLEOTIDE SEQUENCE [LARGE SCALE GENOMIC DNA]</scope>
</reference>
<feature type="region of interest" description="Disordered" evidence="11">
    <location>
        <begin position="26"/>
        <end position="48"/>
    </location>
</feature>
<feature type="active site" evidence="10">
    <location>
        <position position="375"/>
    </location>
</feature>
<dbReference type="AlphaFoldDB" id="A0A183UAT6"/>
<evidence type="ECO:0000256" key="11">
    <source>
        <dbReference type="SAM" id="MobiDB-lite"/>
    </source>
</evidence>
<feature type="transmembrane region" description="Helical" evidence="12">
    <location>
        <begin position="237"/>
        <end position="259"/>
    </location>
</feature>
<comment type="subcellular location">
    <subcellularLocation>
        <location evidence="1 9">Endoplasmic reticulum membrane</location>
        <topology evidence="1 9">Multi-pass membrane protein</topology>
    </subcellularLocation>
</comment>
<protein>
    <recommendedName>
        <fullName evidence="9">O-acyltransferase</fullName>
    </recommendedName>
</protein>